<name>A0A3P1SBI6_9ACTO</name>
<reference evidence="1 2" key="1">
    <citation type="submission" date="2018-11" db="EMBL/GenBank/DDBJ databases">
        <title>Genomes From Bacteria Associated with the Canine Oral Cavity: a Test Case for Automated Genome-Based Taxonomic Assignment.</title>
        <authorList>
            <person name="Coil D.A."/>
            <person name="Jospin G."/>
            <person name="Darling A.E."/>
            <person name="Wallis C."/>
            <person name="Davis I.J."/>
            <person name="Harris S."/>
            <person name="Eisen J.A."/>
            <person name="Holcombe L.J."/>
            <person name="O'Flynn C."/>
        </authorList>
    </citation>
    <scope>NUCLEOTIDE SEQUENCE [LARGE SCALE GENOMIC DNA]</scope>
    <source>
        <strain evidence="1 2">OH770</strain>
    </source>
</reference>
<sequence>MYAIFAALYDAGHITRGDLDRLAEGNSLSSSDVDVWLETSFPGGEGMPKDKRDSLGFVVKDLSVFKGDLATFETAYKLGFLDLEK</sequence>
<proteinExistence type="predicted"/>
<organism evidence="1 2">
    <name type="scientific">Schaalia canis</name>
    <dbReference type="NCBI Taxonomy" id="100469"/>
    <lineage>
        <taxon>Bacteria</taxon>
        <taxon>Bacillati</taxon>
        <taxon>Actinomycetota</taxon>
        <taxon>Actinomycetes</taxon>
        <taxon>Actinomycetales</taxon>
        <taxon>Actinomycetaceae</taxon>
        <taxon>Schaalia</taxon>
    </lineage>
</organism>
<comment type="caution">
    <text evidence="1">The sequence shown here is derived from an EMBL/GenBank/DDBJ whole genome shotgun (WGS) entry which is preliminary data.</text>
</comment>
<accession>A0A3P1SBI6</accession>
<dbReference type="AlphaFoldDB" id="A0A3P1SBI6"/>
<dbReference type="Proteomes" id="UP000280444">
    <property type="component" value="Unassembled WGS sequence"/>
</dbReference>
<keyword evidence="2" id="KW-1185">Reference proteome</keyword>
<evidence type="ECO:0000313" key="1">
    <source>
        <dbReference type="EMBL" id="RRC94419.1"/>
    </source>
</evidence>
<gene>
    <name evidence="1" type="ORF">EII11_10320</name>
</gene>
<dbReference type="EMBL" id="RQZF01000026">
    <property type="protein sequence ID" value="RRC94419.1"/>
    <property type="molecule type" value="Genomic_DNA"/>
</dbReference>
<evidence type="ECO:0000313" key="2">
    <source>
        <dbReference type="Proteomes" id="UP000280444"/>
    </source>
</evidence>
<protein>
    <submittedName>
        <fullName evidence="1">Uncharacterized protein</fullName>
    </submittedName>
</protein>